<evidence type="ECO:0000313" key="1">
    <source>
        <dbReference type="EMBL" id="JAH15837.1"/>
    </source>
</evidence>
<protein>
    <submittedName>
        <fullName evidence="1">Uncharacterized protein</fullName>
    </submittedName>
</protein>
<sequence length="60" mass="7211">MCRIWKVNPGLSCHAYSEKHVAFQREMTLFREGQPQKQHEKIIKTKYRHTALGLHTTWLF</sequence>
<proteinExistence type="predicted"/>
<reference evidence="1" key="2">
    <citation type="journal article" date="2015" name="Fish Shellfish Immunol.">
        <title>Early steps in the European eel (Anguilla anguilla)-Vibrio vulnificus interaction in the gills: Role of the RtxA13 toxin.</title>
        <authorList>
            <person name="Callol A."/>
            <person name="Pajuelo D."/>
            <person name="Ebbesson L."/>
            <person name="Teles M."/>
            <person name="MacKenzie S."/>
            <person name="Amaro C."/>
        </authorList>
    </citation>
    <scope>NUCLEOTIDE SEQUENCE</scope>
</reference>
<organism evidence="1">
    <name type="scientific">Anguilla anguilla</name>
    <name type="common">European freshwater eel</name>
    <name type="synonym">Muraena anguilla</name>
    <dbReference type="NCBI Taxonomy" id="7936"/>
    <lineage>
        <taxon>Eukaryota</taxon>
        <taxon>Metazoa</taxon>
        <taxon>Chordata</taxon>
        <taxon>Craniata</taxon>
        <taxon>Vertebrata</taxon>
        <taxon>Euteleostomi</taxon>
        <taxon>Actinopterygii</taxon>
        <taxon>Neopterygii</taxon>
        <taxon>Teleostei</taxon>
        <taxon>Anguilliformes</taxon>
        <taxon>Anguillidae</taxon>
        <taxon>Anguilla</taxon>
    </lineage>
</organism>
<dbReference type="AlphaFoldDB" id="A0A0E9QH92"/>
<name>A0A0E9QH92_ANGAN</name>
<dbReference type="EMBL" id="GBXM01092740">
    <property type="protein sequence ID" value="JAH15837.1"/>
    <property type="molecule type" value="Transcribed_RNA"/>
</dbReference>
<reference evidence="1" key="1">
    <citation type="submission" date="2014-11" db="EMBL/GenBank/DDBJ databases">
        <authorList>
            <person name="Amaro Gonzalez C."/>
        </authorList>
    </citation>
    <scope>NUCLEOTIDE SEQUENCE</scope>
</reference>
<accession>A0A0E9QH92</accession>